<protein>
    <submittedName>
        <fullName evidence="2">Uncharacterized protein</fullName>
    </submittedName>
</protein>
<dbReference type="OrthoDB" id="10057496at2759"/>
<name>R1ES52_BOTPV</name>
<dbReference type="KEGG" id="npa:UCRNP2_2616"/>
<dbReference type="Proteomes" id="UP000013521">
    <property type="component" value="Unassembled WGS sequence"/>
</dbReference>
<gene>
    <name evidence="2" type="ORF">UCRNP2_2616</name>
</gene>
<organism evidence="2 3">
    <name type="scientific">Botryosphaeria parva (strain UCR-NP2)</name>
    <name type="common">Grapevine canker fungus</name>
    <name type="synonym">Neofusicoccum parvum</name>
    <dbReference type="NCBI Taxonomy" id="1287680"/>
    <lineage>
        <taxon>Eukaryota</taxon>
        <taxon>Fungi</taxon>
        <taxon>Dikarya</taxon>
        <taxon>Ascomycota</taxon>
        <taxon>Pezizomycotina</taxon>
        <taxon>Dothideomycetes</taxon>
        <taxon>Dothideomycetes incertae sedis</taxon>
        <taxon>Botryosphaeriales</taxon>
        <taxon>Botryosphaeriaceae</taxon>
        <taxon>Neofusicoccum</taxon>
    </lineage>
</organism>
<dbReference type="eggNOG" id="ENOG502T14Y">
    <property type="taxonomic scope" value="Eukaryota"/>
</dbReference>
<evidence type="ECO:0000313" key="3">
    <source>
        <dbReference type="Proteomes" id="UP000013521"/>
    </source>
</evidence>
<feature type="region of interest" description="Disordered" evidence="1">
    <location>
        <begin position="55"/>
        <end position="84"/>
    </location>
</feature>
<dbReference type="AlphaFoldDB" id="R1ES52"/>
<sequence>MAGYPPHRWRGYHGGYQPPDEAFLPGIPNFFDPGFAAPPMMMPMPPPDPYGGFGMGGPPPPPFGPGGDDFDDAGPGPPPGGPFDPYGGGFYGPWMGGGFPGGWGRGFWPGGDGGGGDDGDAAADDDDDDLPKTTYRSSGHVRRGIRMVHNPKQTRLHIFKKTDLLDAAGWKDGTKKARRLSVGSFSIWEADPNWTVAQLMDYLGKGDDKWAVTELSEAGNGRWYKGSTFKYADERAKETLSKQGWTERRGKPNGQSPVWLAMHKAE</sequence>
<feature type="compositionally biased region" description="Gly residues" evidence="1">
    <location>
        <begin position="102"/>
        <end position="114"/>
    </location>
</feature>
<accession>R1ES52</accession>
<proteinExistence type="predicted"/>
<evidence type="ECO:0000313" key="2">
    <source>
        <dbReference type="EMBL" id="EOD50613.1"/>
    </source>
</evidence>
<reference evidence="3" key="1">
    <citation type="journal article" date="2013" name="Genome Announc.">
        <title>Draft genome sequence of Neofusicoccum parvum isolate UCR-NP2, a fungal vascular pathogen associated with grapevine cankers.</title>
        <authorList>
            <person name="Blanco-Ulate B."/>
            <person name="Rolshausen P."/>
            <person name="Cantu D."/>
        </authorList>
    </citation>
    <scope>NUCLEOTIDE SEQUENCE [LARGE SCALE GENOMIC DNA]</scope>
    <source>
        <strain evidence="3">UCR-NP2</strain>
    </source>
</reference>
<feature type="region of interest" description="Disordered" evidence="1">
    <location>
        <begin position="242"/>
        <end position="266"/>
    </location>
</feature>
<dbReference type="HOGENOM" id="CLU_1045840_0_0_1"/>
<feature type="compositionally biased region" description="Acidic residues" evidence="1">
    <location>
        <begin position="115"/>
        <end position="129"/>
    </location>
</feature>
<evidence type="ECO:0000256" key="1">
    <source>
        <dbReference type="SAM" id="MobiDB-lite"/>
    </source>
</evidence>
<dbReference type="EMBL" id="KB915948">
    <property type="protein sequence ID" value="EOD50613.1"/>
    <property type="molecule type" value="Genomic_DNA"/>
</dbReference>
<feature type="region of interest" description="Disordered" evidence="1">
    <location>
        <begin position="102"/>
        <end position="136"/>
    </location>
</feature>